<reference evidence="6" key="1">
    <citation type="submission" date="2020-10" db="EMBL/GenBank/DDBJ databases">
        <title>Ca. Dormibacterota MAGs.</title>
        <authorList>
            <person name="Montgomery K."/>
        </authorList>
    </citation>
    <scope>NUCLEOTIDE SEQUENCE [LARGE SCALE GENOMIC DNA]</scope>
    <source>
        <strain evidence="6">SC8812_S17_10</strain>
    </source>
</reference>
<dbReference type="PANTHER" id="PTHR11228">
    <property type="entry name" value="RADICAL SAM DOMAIN PROTEIN"/>
    <property type="match status" value="1"/>
</dbReference>
<gene>
    <name evidence="6" type="ORF">JF922_05670</name>
</gene>
<evidence type="ECO:0000313" key="7">
    <source>
        <dbReference type="Proteomes" id="UP000612893"/>
    </source>
</evidence>
<proteinExistence type="predicted"/>
<accession>A0A934N831</accession>
<dbReference type="AlphaFoldDB" id="A0A934N831"/>
<keyword evidence="3" id="KW-0408">Iron</keyword>
<dbReference type="InterPro" id="IPR013785">
    <property type="entry name" value="Aldolase_TIM"/>
</dbReference>
<dbReference type="GO" id="GO:0003824">
    <property type="term" value="F:catalytic activity"/>
    <property type="evidence" value="ECO:0007669"/>
    <property type="project" value="InterPro"/>
</dbReference>
<name>A0A934N831_9BACT</name>
<evidence type="ECO:0000313" key="6">
    <source>
        <dbReference type="EMBL" id="MBJ7597558.1"/>
    </source>
</evidence>
<dbReference type="SFLD" id="SFLDG01067">
    <property type="entry name" value="SPASM/twitch_domain_containing"/>
    <property type="match status" value="1"/>
</dbReference>
<protein>
    <submittedName>
        <fullName evidence="6">Radical SAM protein</fullName>
    </submittedName>
</protein>
<dbReference type="PROSITE" id="PS51918">
    <property type="entry name" value="RADICAL_SAM"/>
    <property type="match status" value="1"/>
</dbReference>
<dbReference type="GO" id="GO:0046872">
    <property type="term" value="F:metal ion binding"/>
    <property type="evidence" value="ECO:0007669"/>
    <property type="project" value="UniProtKB-KW"/>
</dbReference>
<evidence type="ECO:0000256" key="2">
    <source>
        <dbReference type="ARBA" id="ARBA00022723"/>
    </source>
</evidence>
<dbReference type="SFLD" id="SFLDS00029">
    <property type="entry name" value="Radical_SAM"/>
    <property type="match status" value="1"/>
</dbReference>
<evidence type="ECO:0000256" key="4">
    <source>
        <dbReference type="ARBA" id="ARBA00023014"/>
    </source>
</evidence>
<dbReference type="Proteomes" id="UP000612893">
    <property type="component" value="Unassembled WGS sequence"/>
</dbReference>
<dbReference type="SUPFAM" id="SSF102114">
    <property type="entry name" value="Radical SAM enzymes"/>
    <property type="match status" value="1"/>
</dbReference>
<dbReference type="CDD" id="cd01335">
    <property type="entry name" value="Radical_SAM"/>
    <property type="match status" value="1"/>
</dbReference>
<dbReference type="InterPro" id="IPR007197">
    <property type="entry name" value="rSAM"/>
</dbReference>
<evidence type="ECO:0000259" key="5">
    <source>
        <dbReference type="PROSITE" id="PS51918"/>
    </source>
</evidence>
<sequence length="336" mass="35509">MEPQGAIALLVLGGPLDHARRGSRGVEAALRRTPDRGAGDARVRHRAPEQVRHRPGAAVLSAIAEAVEQGLVGGRLWLYTNYHCNLTCSYCLTDSGPLALRRELPLATLPEIAAEARAAGFTTLGVTGGEPFLLPGLPDALAKTSAILPTLVLSNGTLFTPALLARLAPLADLDLRVQISLDSAEPAENDEMRGPKNFARVVVAVPRLRGLGIPVRIATTSEGLEPDALGRLCQLHRSLGVPDEDHVVRPIVRRGRAVDHGLGIRAAVGDLPPELTLTADGAFWSPFGPTVHGGRLDTDLLLTRTTRPLSIPVDAMLQVVGTSVGSEPGSDHLKIC</sequence>
<evidence type="ECO:0000256" key="1">
    <source>
        <dbReference type="ARBA" id="ARBA00022691"/>
    </source>
</evidence>
<keyword evidence="7" id="KW-1185">Reference proteome</keyword>
<comment type="caution">
    <text evidence="6">The sequence shown here is derived from an EMBL/GenBank/DDBJ whole genome shotgun (WGS) entry which is preliminary data.</text>
</comment>
<dbReference type="Pfam" id="PF04055">
    <property type="entry name" value="Radical_SAM"/>
    <property type="match status" value="1"/>
</dbReference>
<feature type="domain" description="Radical SAM core" evidence="5">
    <location>
        <begin position="70"/>
        <end position="267"/>
    </location>
</feature>
<keyword evidence="4" id="KW-0411">Iron-sulfur</keyword>
<dbReference type="Gene3D" id="3.20.20.70">
    <property type="entry name" value="Aldolase class I"/>
    <property type="match status" value="1"/>
</dbReference>
<organism evidence="6 7">
    <name type="scientific">Candidatus Nephthysia bennettiae</name>
    <dbReference type="NCBI Taxonomy" id="3127016"/>
    <lineage>
        <taxon>Bacteria</taxon>
        <taxon>Bacillati</taxon>
        <taxon>Candidatus Dormiibacterota</taxon>
        <taxon>Candidatus Dormibacteria</taxon>
        <taxon>Candidatus Dormibacterales</taxon>
        <taxon>Candidatus Dormibacteraceae</taxon>
        <taxon>Candidatus Nephthysia</taxon>
    </lineage>
</organism>
<dbReference type="EMBL" id="JAEKNR010000067">
    <property type="protein sequence ID" value="MBJ7597558.1"/>
    <property type="molecule type" value="Genomic_DNA"/>
</dbReference>
<evidence type="ECO:0000256" key="3">
    <source>
        <dbReference type="ARBA" id="ARBA00023004"/>
    </source>
</evidence>
<keyword evidence="1" id="KW-0949">S-adenosyl-L-methionine</keyword>
<dbReference type="GO" id="GO:0051536">
    <property type="term" value="F:iron-sulfur cluster binding"/>
    <property type="evidence" value="ECO:0007669"/>
    <property type="project" value="UniProtKB-KW"/>
</dbReference>
<dbReference type="PANTHER" id="PTHR11228:SF22">
    <property type="entry name" value="PEPTIDE BIOSYNTHESIS PROTEIN YYDG-RELATED"/>
    <property type="match status" value="1"/>
</dbReference>
<dbReference type="InterPro" id="IPR050377">
    <property type="entry name" value="Radical_SAM_PqqE_MftC-like"/>
</dbReference>
<dbReference type="InterPro" id="IPR058240">
    <property type="entry name" value="rSAM_sf"/>
</dbReference>
<keyword evidence="2" id="KW-0479">Metal-binding</keyword>